<dbReference type="HOGENOM" id="CLU_101388_1_0_4"/>
<comment type="similarity">
    <text evidence="1">Belongs to the Skp family.</text>
</comment>
<dbReference type="AlphaFoldDB" id="S3BEQ9"/>
<evidence type="ECO:0008006" key="6">
    <source>
        <dbReference type="Google" id="ProtNLM"/>
    </source>
</evidence>
<sequence>MTHSLRLFSAAALTAAVCAVGIASASSAAAAAELKIGVVNMERILRESKTAIEASDRLNAEGQRRQEEIEGISRRFKSRLERFEKDAPTMDETTRLQERRALAEMERDVTRRSREAREEFNQRRNEEVLLLQNRAGRLVQDLAKREKFDLVLYEYFYASDRIDLTKRVIDLLDASSDARKK</sequence>
<accession>S3BEQ9</accession>
<name>S3BEQ9_9BURK</name>
<proteinExistence type="inferred from homology"/>
<dbReference type="SMART" id="SM00935">
    <property type="entry name" value="OmpH"/>
    <property type="match status" value="1"/>
</dbReference>
<evidence type="ECO:0000313" key="5">
    <source>
        <dbReference type="Proteomes" id="UP000014400"/>
    </source>
</evidence>
<feature type="signal peptide" evidence="3">
    <location>
        <begin position="1"/>
        <end position="31"/>
    </location>
</feature>
<dbReference type="PANTHER" id="PTHR35089">
    <property type="entry name" value="CHAPERONE PROTEIN SKP"/>
    <property type="match status" value="1"/>
</dbReference>
<evidence type="ECO:0000313" key="4">
    <source>
        <dbReference type="EMBL" id="EPD99798.1"/>
    </source>
</evidence>
<dbReference type="GO" id="GO:0005829">
    <property type="term" value="C:cytosol"/>
    <property type="evidence" value="ECO:0007669"/>
    <property type="project" value="TreeGrafter"/>
</dbReference>
<evidence type="ECO:0000256" key="2">
    <source>
        <dbReference type="ARBA" id="ARBA00022729"/>
    </source>
</evidence>
<reference evidence="4 5" key="1">
    <citation type="submission" date="2013-04" db="EMBL/GenBank/DDBJ databases">
        <title>The Genome Sequence of Sutterella wadsworthensis HGA0223.</title>
        <authorList>
            <consortium name="The Broad Institute Genomics Platform"/>
            <person name="Earl A."/>
            <person name="Ward D."/>
            <person name="Feldgarden M."/>
            <person name="Gevers D."/>
            <person name="Schmidt T.M."/>
            <person name="Dover J."/>
            <person name="Dai D."/>
            <person name="Walker B."/>
            <person name="Young S."/>
            <person name="Zeng Q."/>
            <person name="Gargeya S."/>
            <person name="Fitzgerald M."/>
            <person name="Haas B."/>
            <person name="Abouelleil A."/>
            <person name="Allen A.W."/>
            <person name="Alvarado L."/>
            <person name="Arachchi H.M."/>
            <person name="Berlin A.M."/>
            <person name="Chapman S.B."/>
            <person name="Gainer-Dewar J."/>
            <person name="Goldberg J."/>
            <person name="Griggs A."/>
            <person name="Gujja S."/>
            <person name="Hansen M."/>
            <person name="Howarth C."/>
            <person name="Imamovic A."/>
            <person name="Ireland A."/>
            <person name="Larimer J."/>
            <person name="McCowan C."/>
            <person name="Murphy C."/>
            <person name="Pearson M."/>
            <person name="Poon T.W."/>
            <person name="Priest M."/>
            <person name="Roberts A."/>
            <person name="Saif S."/>
            <person name="Shea T."/>
            <person name="Sisk P."/>
            <person name="Sykes S."/>
            <person name="Wortman J."/>
            <person name="Nusbaum C."/>
            <person name="Birren B."/>
        </authorList>
    </citation>
    <scope>NUCLEOTIDE SEQUENCE [LARGE SCALE GENOMIC DNA]</scope>
    <source>
        <strain evidence="4 5">HGA0223</strain>
    </source>
</reference>
<dbReference type="Pfam" id="PF03938">
    <property type="entry name" value="OmpH"/>
    <property type="match status" value="1"/>
</dbReference>
<gene>
    <name evidence="4" type="ORF">HMPREF1476_00602</name>
</gene>
<feature type="chain" id="PRO_5004506201" description="Outer membrane protein" evidence="3">
    <location>
        <begin position="32"/>
        <end position="181"/>
    </location>
</feature>
<keyword evidence="2 3" id="KW-0732">Signal</keyword>
<dbReference type="Proteomes" id="UP000014400">
    <property type="component" value="Unassembled WGS sequence"/>
</dbReference>
<evidence type="ECO:0000256" key="3">
    <source>
        <dbReference type="SAM" id="SignalP"/>
    </source>
</evidence>
<dbReference type="GO" id="GO:0051082">
    <property type="term" value="F:unfolded protein binding"/>
    <property type="evidence" value="ECO:0007669"/>
    <property type="project" value="InterPro"/>
</dbReference>
<dbReference type="RefSeq" id="WP_016473969.1">
    <property type="nucleotide sequence ID" value="NZ_KE150480.1"/>
</dbReference>
<dbReference type="EMBL" id="ATCF01000012">
    <property type="protein sequence ID" value="EPD99798.1"/>
    <property type="molecule type" value="Genomic_DNA"/>
</dbReference>
<dbReference type="SUPFAM" id="SSF111384">
    <property type="entry name" value="OmpH-like"/>
    <property type="match status" value="1"/>
</dbReference>
<dbReference type="eggNOG" id="COG2825">
    <property type="taxonomic scope" value="Bacteria"/>
</dbReference>
<dbReference type="STRING" id="1203554.HMPREF1476_00602"/>
<evidence type="ECO:0000256" key="1">
    <source>
        <dbReference type="ARBA" id="ARBA00009091"/>
    </source>
</evidence>
<dbReference type="InterPro" id="IPR005632">
    <property type="entry name" value="Chaperone_Skp"/>
</dbReference>
<comment type="caution">
    <text evidence="4">The sequence shown here is derived from an EMBL/GenBank/DDBJ whole genome shotgun (WGS) entry which is preliminary data.</text>
</comment>
<dbReference type="InterPro" id="IPR024930">
    <property type="entry name" value="Skp_dom_sf"/>
</dbReference>
<dbReference type="PANTHER" id="PTHR35089:SF1">
    <property type="entry name" value="CHAPERONE PROTEIN SKP"/>
    <property type="match status" value="1"/>
</dbReference>
<dbReference type="Gene3D" id="3.30.910.20">
    <property type="entry name" value="Skp domain"/>
    <property type="match status" value="1"/>
</dbReference>
<keyword evidence="5" id="KW-1185">Reference proteome</keyword>
<dbReference type="GO" id="GO:0050821">
    <property type="term" value="P:protein stabilization"/>
    <property type="evidence" value="ECO:0007669"/>
    <property type="project" value="TreeGrafter"/>
</dbReference>
<dbReference type="PATRIC" id="fig|1203554.3.peg.588"/>
<protein>
    <recommendedName>
        <fullName evidence="6">Outer membrane protein</fullName>
    </recommendedName>
</protein>
<organism evidence="4 5">
    <name type="scientific">Sutterella wadsworthensis HGA0223</name>
    <dbReference type="NCBI Taxonomy" id="1203554"/>
    <lineage>
        <taxon>Bacteria</taxon>
        <taxon>Pseudomonadati</taxon>
        <taxon>Pseudomonadota</taxon>
        <taxon>Betaproteobacteria</taxon>
        <taxon>Burkholderiales</taxon>
        <taxon>Sutterellaceae</taxon>
        <taxon>Sutterella</taxon>
    </lineage>
</organism>